<dbReference type="SUPFAM" id="SSF52200">
    <property type="entry name" value="Toll/Interleukin receptor TIR domain"/>
    <property type="match status" value="1"/>
</dbReference>
<dbReference type="Proteomes" id="UP000254945">
    <property type="component" value="Unassembled WGS sequence"/>
</dbReference>
<dbReference type="EMBL" id="UGQQ01000001">
    <property type="protein sequence ID" value="STZ54964.1"/>
    <property type="molecule type" value="Genomic_DNA"/>
</dbReference>
<evidence type="ECO:0008006" key="3">
    <source>
        <dbReference type="Google" id="ProtNLM"/>
    </source>
</evidence>
<dbReference type="AlphaFoldDB" id="A0A378T3K7"/>
<evidence type="ECO:0000313" key="1">
    <source>
        <dbReference type="EMBL" id="STZ54964.1"/>
    </source>
</evidence>
<reference evidence="1 2" key="1">
    <citation type="submission" date="2018-06" db="EMBL/GenBank/DDBJ databases">
        <authorList>
            <consortium name="Pathogen Informatics"/>
            <person name="Doyle S."/>
        </authorList>
    </citation>
    <scope>NUCLEOTIDE SEQUENCE [LARGE SCALE GENOMIC DNA]</scope>
    <source>
        <strain evidence="1 2">NCTC4524</strain>
    </source>
</reference>
<protein>
    <recommendedName>
        <fullName evidence="3">TIR domain-containing protein</fullName>
    </recommendedName>
</protein>
<name>A0A378T3K7_9MYCO</name>
<proteinExistence type="predicted"/>
<sequence>MAEKFKVFISWSGELAKAVATVWTELITEVFDGVAPFMSEENIGAGERGLAKIATELAGTGFGIIVVTQDNQHSQWLNYEAGALSKDVDDQTVRVAPSLVDFDRKNDVTGPLGQFQGTLLNEGGVEKILTELAKVIGVDETSVRKRFHRAWADEYEDKFERAKATRPRPTKPAHRQTPEMLDEILTLVREIARTSKPPVELTKAPRPDLHRIREAINFILADDFDQWRVEVGPRNAIRQNVTVTLPFELPDDIEEKLANDLMDIPGVHGVAVKTDPHRFGKRQDGSPQN</sequence>
<accession>A0A378T3K7</accession>
<organism evidence="1 2">
    <name type="scientific">Mycolicibacterium senegalense</name>
    <dbReference type="NCBI Taxonomy" id="1796"/>
    <lineage>
        <taxon>Bacteria</taxon>
        <taxon>Bacillati</taxon>
        <taxon>Actinomycetota</taxon>
        <taxon>Actinomycetes</taxon>
        <taxon>Mycobacteriales</taxon>
        <taxon>Mycobacteriaceae</taxon>
        <taxon>Mycolicibacterium</taxon>
    </lineage>
</organism>
<gene>
    <name evidence="1" type="ORF">NCTC4524_02608</name>
</gene>
<dbReference type="Gene3D" id="3.40.50.10140">
    <property type="entry name" value="Toll/interleukin-1 receptor homology (TIR) domain"/>
    <property type="match status" value="1"/>
</dbReference>
<dbReference type="InterPro" id="IPR035897">
    <property type="entry name" value="Toll_tir_struct_dom_sf"/>
</dbReference>
<evidence type="ECO:0000313" key="2">
    <source>
        <dbReference type="Proteomes" id="UP000254945"/>
    </source>
</evidence>
<dbReference type="RefSeq" id="WP_084676644.1">
    <property type="nucleotide sequence ID" value="NZ_CP081000.1"/>
</dbReference>